<evidence type="ECO:0000256" key="4">
    <source>
        <dbReference type="ARBA" id="ARBA00022801"/>
    </source>
</evidence>
<reference evidence="12" key="1">
    <citation type="submission" date="2020-03" db="EMBL/GenBank/DDBJ databases">
        <title>Castanea mollissima Vanexum genome sequencing.</title>
        <authorList>
            <person name="Staton M."/>
        </authorList>
    </citation>
    <scope>NUCLEOTIDE SEQUENCE</scope>
    <source>
        <tissue evidence="12">Leaf</tissue>
    </source>
</reference>
<organism evidence="12 13">
    <name type="scientific">Castanea mollissima</name>
    <name type="common">Chinese chestnut</name>
    <dbReference type="NCBI Taxonomy" id="60419"/>
    <lineage>
        <taxon>Eukaryota</taxon>
        <taxon>Viridiplantae</taxon>
        <taxon>Streptophyta</taxon>
        <taxon>Embryophyta</taxon>
        <taxon>Tracheophyta</taxon>
        <taxon>Spermatophyta</taxon>
        <taxon>Magnoliopsida</taxon>
        <taxon>eudicotyledons</taxon>
        <taxon>Gunneridae</taxon>
        <taxon>Pentapetalae</taxon>
        <taxon>rosids</taxon>
        <taxon>fabids</taxon>
        <taxon>Fagales</taxon>
        <taxon>Fagaceae</taxon>
        <taxon>Castanea</taxon>
    </lineage>
</organism>
<dbReference type="InterPro" id="IPR000118">
    <property type="entry name" value="Granulin"/>
</dbReference>
<dbReference type="Pfam" id="PF08246">
    <property type="entry name" value="Inhibitor_I29"/>
    <property type="match status" value="1"/>
</dbReference>
<dbReference type="InterPro" id="IPR039417">
    <property type="entry name" value="Peptidase_C1A_papain-like"/>
</dbReference>
<feature type="signal peptide" evidence="8">
    <location>
        <begin position="1"/>
        <end position="21"/>
    </location>
</feature>
<dbReference type="InterPro" id="IPR013201">
    <property type="entry name" value="Prot_inhib_I29"/>
</dbReference>
<dbReference type="Pfam" id="PF00112">
    <property type="entry name" value="Peptidase_C1"/>
    <property type="match status" value="1"/>
</dbReference>
<dbReference type="SMART" id="SM00848">
    <property type="entry name" value="Inhibitor_I29"/>
    <property type="match status" value="1"/>
</dbReference>
<keyword evidence="5" id="KW-0788">Thiol protease</keyword>
<dbReference type="InterPro" id="IPR038765">
    <property type="entry name" value="Papain-like_cys_pep_sf"/>
</dbReference>
<dbReference type="GO" id="GO:0008234">
    <property type="term" value="F:cysteine-type peptidase activity"/>
    <property type="evidence" value="ECO:0007669"/>
    <property type="project" value="UniProtKB-KW"/>
</dbReference>
<feature type="domain" description="Cathepsin propeptide inhibitor" evidence="11">
    <location>
        <begin position="31"/>
        <end position="88"/>
    </location>
</feature>
<evidence type="ECO:0000256" key="2">
    <source>
        <dbReference type="ARBA" id="ARBA00022670"/>
    </source>
</evidence>
<gene>
    <name evidence="12" type="ORF">CMV_026951</name>
</gene>
<accession>A0A8J4V9W4</accession>
<evidence type="ECO:0000256" key="8">
    <source>
        <dbReference type="SAM" id="SignalP"/>
    </source>
</evidence>
<dbReference type="SMART" id="SM00277">
    <property type="entry name" value="GRAN"/>
    <property type="match status" value="1"/>
</dbReference>
<evidence type="ECO:0000256" key="1">
    <source>
        <dbReference type="ARBA" id="ARBA00008455"/>
    </source>
</evidence>
<evidence type="ECO:0000256" key="7">
    <source>
        <dbReference type="ARBA" id="ARBA00023180"/>
    </source>
</evidence>
<comment type="similarity">
    <text evidence="1">Belongs to the peptidase C1 family.</text>
</comment>
<dbReference type="InterPro" id="IPR000169">
    <property type="entry name" value="Pept_cys_AS"/>
</dbReference>
<keyword evidence="6" id="KW-1015">Disulfide bond</keyword>
<dbReference type="PROSITE" id="PS00139">
    <property type="entry name" value="THIOL_PROTEASE_CYS"/>
    <property type="match status" value="1"/>
</dbReference>
<dbReference type="CDD" id="cd02248">
    <property type="entry name" value="Peptidase_C1A"/>
    <property type="match status" value="1"/>
</dbReference>
<keyword evidence="3 8" id="KW-0732">Signal</keyword>
<dbReference type="SMART" id="SM00645">
    <property type="entry name" value="Pept_C1"/>
    <property type="match status" value="1"/>
</dbReference>
<dbReference type="PANTHER" id="PTHR12411">
    <property type="entry name" value="CYSTEINE PROTEASE FAMILY C1-RELATED"/>
    <property type="match status" value="1"/>
</dbReference>
<dbReference type="AlphaFoldDB" id="A0A8J4V9W4"/>
<dbReference type="Gene3D" id="3.90.70.10">
    <property type="entry name" value="Cysteine proteinases"/>
    <property type="match status" value="1"/>
</dbReference>
<dbReference type="SUPFAM" id="SSF54001">
    <property type="entry name" value="Cysteine proteinases"/>
    <property type="match status" value="1"/>
</dbReference>
<protein>
    <submittedName>
        <fullName evidence="12">Uncharacterized protein</fullName>
    </submittedName>
</protein>
<dbReference type="InterPro" id="IPR013128">
    <property type="entry name" value="Peptidase_C1A"/>
</dbReference>
<evidence type="ECO:0000256" key="6">
    <source>
        <dbReference type="ARBA" id="ARBA00023157"/>
    </source>
</evidence>
<dbReference type="InterPro" id="IPR000668">
    <property type="entry name" value="Peptidase_C1A_C"/>
</dbReference>
<dbReference type="Proteomes" id="UP000737018">
    <property type="component" value="Unassembled WGS sequence"/>
</dbReference>
<dbReference type="FunFam" id="3.90.70.10:FF:000067">
    <property type="entry name" value="Senescence-specific cysteine protease"/>
    <property type="match status" value="1"/>
</dbReference>
<keyword evidence="4" id="KW-0378">Hydrolase</keyword>
<evidence type="ECO:0000259" key="10">
    <source>
        <dbReference type="SMART" id="SM00645"/>
    </source>
</evidence>
<evidence type="ECO:0000259" key="11">
    <source>
        <dbReference type="SMART" id="SM00848"/>
    </source>
</evidence>
<name>A0A8J4V9W4_9ROSI</name>
<evidence type="ECO:0000256" key="3">
    <source>
        <dbReference type="ARBA" id="ARBA00022729"/>
    </source>
</evidence>
<evidence type="ECO:0000313" key="12">
    <source>
        <dbReference type="EMBL" id="KAF3946825.1"/>
    </source>
</evidence>
<dbReference type="InterPro" id="IPR025660">
    <property type="entry name" value="Pept_his_AS"/>
</dbReference>
<dbReference type="GO" id="GO:0006508">
    <property type="term" value="P:proteolysis"/>
    <property type="evidence" value="ECO:0007669"/>
    <property type="project" value="UniProtKB-KW"/>
</dbReference>
<evidence type="ECO:0000256" key="5">
    <source>
        <dbReference type="ARBA" id="ARBA00022807"/>
    </source>
</evidence>
<evidence type="ECO:0000259" key="9">
    <source>
        <dbReference type="SMART" id="SM00277"/>
    </source>
</evidence>
<dbReference type="EMBL" id="JRKL02008547">
    <property type="protein sequence ID" value="KAF3946825.1"/>
    <property type="molecule type" value="Genomic_DNA"/>
</dbReference>
<feature type="domain" description="Granulins" evidence="9">
    <location>
        <begin position="314"/>
        <end position="364"/>
    </location>
</feature>
<sequence length="392" mass="44065">MNLLSSSFLFTFLLFQRLTFSSPSHTTSELFDTWCKQHGKTYSSEAEKLYRLSVFEDNFDFVKQHNDMGNSSYTLSLNAFADLTHHEFKASRLGFSPASSMIFNREKVQDPGFVREIPSEMDWREEGAVTQVKDQGSCGACWSFSATGAIEGINKIVTGSLESLSEQELVDCDRSYNSGCEGGLMDYAYQFVIDNHGIDIEDDYPYQGRARSCKKDKLKRRVVTIDGYTDVPSTNEKLLLQAVATQPVSVGICGSEREFQMYSKGIFTGPCSTSLDHAVLIVGYGSENGVDYWIVKNSWGTRWGMNGYIHMLRNKSETCCCARHLLGICISWKCCELNSAVCCKDHTHCCPHDYPICDTKRSQCLKRAGNVTRMEAVESRRSWGKSGGWSSF</sequence>
<keyword evidence="7" id="KW-0325">Glycoprotein</keyword>
<feature type="chain" id="PRO_5035175727" evidence="8">
    <location>
        <begin position="22"/>
        <end position="392"/>
    </location>
</feature>
<evidence type="ECO:0000313" key="13">
    <source>
        <dbReference type="Proteomes" id="UP000737018"/>
    </source>
</evidence>
<keyword evidence="2" id="KW-0645">Protease</keyword>
<keyword evidence="13" id="KW-1185">Reference proteome</keyword>
<dbReference type="PROSITE" id="PS00639">
    <property type="entry name" value="THIOL_PROTEASE_HIS"/>
    <property type="match status" value="1"/>
</dbReference>
<proteinExistence type="inferred from homology"/>
<dbReference type="PROSITE" id="PS00640">
    <property type="entry name" value="THIOL_PROTEASE_ASN"/>
    <property type="match status" value="1"/>
</dbReference>
<dbReference type="OrthoDB" id="10253408at2759"/>
<comment type="caution">
    <text evidence="12">The sequence shown here is derived from an EMBL/GenBank/DDBJ whole genome shotgun (WGS) entry which is preliminary data.</text>
</comment>
<dbReference type="PRINTS" id="PR00705">
    <property type="entry name" value="PAPAIN"/>
</dbReference>
<dbReference type="InterPro" id="IPR025661">
    <property type="entry name" value="Pept_asp_AS"/>
</dbReference>
<feature type="domain" description="Peptidase C1A papain C-terminal" evidence="10">
    <location>
        <begin position="117"/>
        <end position="329"/>
    </location>
</feature>